<feature type="region of interest" description="Disordered" evidence="1">
    <location>
        <begin position="1"/>
        <end position="73"/>
    </location>
</feature>
<feature type="compositionally biased region" description="Basic residues" evidence="1">
    <location>
        <begin position="582"/>
        <end position="591"/>
    </location>
</feature>
<feature type="region of interest" description="Disordered" evidence="1">
    <location>
        <begin position="794"/>
        <end position="884"/>
    </location>
</feature>
<dbReference type="Gene3D" id="1.10.30.10">
    <property type="entry name" value="High mobility group box domain"/>
    <property type="match status" value="1"/>
</dbReference>
<feature type="compositionally biased region" description="Polar residues" evidence="1">
    <location>
        <begin position="96"/>
        <end position="110"/>
    </location>
</feature>
<feature type="compositionally biased region" description="Low complexity" evidence="1">
    <location>
        <begin position="219"/>
        <end position="228"/>
    </location>
</feature>
<feature type="region of interest" description="Disordered" evidence="1">
    <location>
        <begin position="614"/>
        <end position="648"/>
    </location>
</feature>
<comment type="caution">
    <text evidence="2">The sequence shown here is derived from an EMBL/GenBank/DDBJ whole genome shotgun (WGS) entry which is preliminary data.</text>
</comment>
<feature type="region of interest" description="Disordered" evidence="1">
    <location>
        <begin position="206"/>
        <end position="479"/>
    </location>
</feature>
<protein>
    <submittedName>
        <fullName evidence="2">Uncharacterized protein</fullName>
    </submittedName>
</protein>
<feature type="compositionally biased region" description="Low complexity" evidence="1">
    <location>
        <begin position="442"/>
        <end position="458"/>
    </location>
</feature>
<feature type="region of interest" description="Disordered" evidence="1">
    <location>
        <begin position="705"/>
        <end position="746"/>
    </location>
</feature>
<evidence type="ECO:0000313" key="2">
    <source>
        <dbReference type="EMBL" id="TRM58085.1"/>
    </source>
</evidence>
<gene>
    <name evidence="2" type="ORF">BD626DRAFT_634325</name>
</gene>
<accession>A0A550BZW1</accession>
<dbReference type="InterPro" id="IPR036910">
    <property type="entry name" value="HMG_box_dom_sf"/>
</dbReference>
<feature type="compositionally biased region" description="Polar residues" evidence="1">
    <location>
        <begin position="470"/>
        <end position="479"/>
    </location>
</feature>
<reference evidence="2 3" key="1">
    <citation type="journal article" date="2019" name="New Phytol.">
        <title>Comparative genomics reveals unique wood-decay strategies and fruiting body development in the Schizophyllaceae.</title>
        <authorList>
            <person name="Almasi E."/>
            <person name="Sahu N."/>
            <person name="Krizsan K."/>
            <person name="Balint B."/>
            <person name="Kovacs G.M."/>
            <person name="Kiss B."/>
            <person name="Cseklye J."/>
            <person name="Drula E."/>
            <person name="Henrissat B."/>
            <person name="Nagy I."/>
            <person name="Chovatia M."/>
            <person name="Adam C."/>
            <person name="LaButti K."/>
            <person name="Lipzen A."/>
            <person name="Riley R."/>
            <person name="Grigoriev I.V."/>
            <person name="Nagy L.G."/>
        </authorList>
    </citation>
    <scope>NUCLEOTIDE SEQUENCE [LARGE SCALE GENOMIC DNA]</scope>
    <source>
        <strain evidence="2 3">NL-1724</strain>
    </source>
</reference>
<feature type="compositionally biased region" description="Low complexity" evidence="1">
    <location>
        <begin position="43"/>
        <end position="52"/>
    </location>
</feature>
<evidence type="ECO:0000256" key="1">
    <source>
        <dbReference type="SAM" id="MobiDB-lite"/>
    </source>
</evidence>
<dbReference type="SUPFAM" id="SSF47095">
    <property type="entry name" value="HMG-box"/>
    <property type="match status" value="1"/>
</dbReference>
<sequence>MVTDIAASARRMTPQSTEENSRPAGPRSNDVSSKIDQHAPSCSDADATAATSNMKAEDNDRSNSGPKGDIEAQGISNVVSKARAAYLLFRQDFTKDSQTADSVNDENGNSGDAAAAVWKHLSEEQRRPWENKVEEQITDVQARNRHDGNGDVEMGEEVPGNGESDVASGKGEEPASRNQRAPRTVEESRYDFLGTLIAQGLAGDELERRMSEWEQAQRTSGSSTGTPAAPAPAPPTLQSSYDFGYSRASIYPTSDSRTTERGDPQIEQAQRSSSPGAPAPSSSPPGYNASRTHNYAGPEGGFVPPGGFALPQGFSAPPPGYTYYSSLLGTAPPQAGQPPPITPVPATAGGGARLKSARGAAKTRKIAEGNNESDDDVSGYTEDDIVQDGADVGQNDDNIKPKPKPKLTGKGKRKTDGPSSASKKKQKKNEGDPAEAPPAPAPVAAAENASELPAAAAAGPSYVPPEESDPSSTKTSTNPRVKNKWACDYCSASFTRKYDRQRHLDSQICKTRSGNAMATATHLTTADALPDATSSVVVAMPPPPTERDVERTCAKCGHIFARRDAYLRHKNSEFNCETWKGTKGRKGRGRPTKNGSMAPHQLAAAAAAAGITLDQGSMAPGPSGSPAPPPPPPPEAGPPPVGQPLMFANPMLPQHMQMMMMPPGMQPPPGMPPPPAGAMGMLPYGPPPGMYAPVMYMPPYQYMPPPPNEQHANGQQPPHHPANGQQPLAANGQPSPPAANGQQQPVDPALHALDPALLEAVAKALAANPATAAAVAAGQQHLLAAATAAAAAGAPAANDGPSTSTAPSASSAPSTSTVPSTSTASSTSTAPPVGTAPSTSTAVDNTKGSGGAGEEQSNAQADKASSADATMEDVPPAEGGQSSA</sequence>
<feature type="region of interest" description="Disordered" evidence="1">
    <location>
        <begin position="93"/>
        <end position="189"/>
    </location>
</feature>
<organism evidence="2 3">
    <name type="scientific">Schizophyllum amplum</name>
    <dbReference type="NCBI Taxonomy" id="97359"/>
    <lineage>
        <taxon>Eukaryota</taxon>
        <taxon>Fungi</taxon>
        <taxon>Dikarya</taxon>
        <taxon>Basidiomycota</taxon>
        <taxon>Agaricomycotina</taxon>
        <taxon>Agaricomycetes</taxon>
        <taxon>Agaricomycetidae</taxon>
        <taxon>Agaricales</taxon>
        <taxon>Schizophyllaceae</taxon>
        <taxon>Schizophyllum</taxon>
    </lineage>
</organism>
<evidence type="ECO:0000313" key="3">
    <source>
        <dbReference type="Proteomes" id="UP000320762"/>
    </source>
</evidence>
<feature type="compositionally biased region" description="Low complexity" evidence="1">
    <location>
        <begin position="794"/>
        <end position="842"/>
    </location>
</feature>
<feature type="compositionally biased region" description="Pro residues" evidence="1">
    <location>
        <begin position="623"/>
        <end position="642"/>
    </location>
</feature>
<feature type="region of interest" description="Disordered" evidence="1">
    <location>
        <begin position="577"/>
        <end position="597"/>
    </location>
</feature>
<dbReference type="EMBL" id="VDMD01000039">
    <property type="protein sequence ID" value="TRM58085.1"/>
    <property type="molecule type" value="Genomic_DNA"/>
</dbReference>
<dbReference type="OrthoDB" id="427030at2759"/>
<feature type="compositionally biased region" description="Basic and acidic residues" evidence="1">
    <location>
        <begin position="120"/>
        <end position="135"/>
    </location>
</feature>
<dbReference type="AlphaFoldDB" id="A0A550BZW1"/>
<feature type="compositionally biased region" description="Basic residues" evidence="1">
    <location>
        <begin position="401"/>
        <end position="413"/>
    </location>
</feature>
<proteinExistence type="predicted"/>
<feature type="compositionally biased region" description="Acidic residues" evidence="1">
    <location>
        <begin position="371"/>
        <end position="386"/>
    </location>
</feature>
<dbReference type="Proteomes" id="UP000320762">
    <property type="component" value="Unassembled WGS sequence"/>
</dbReference>
<keyword evidence="3" id="KW-1185">Reference proteome</keyword>
<name>A0A550BZW1_9AGAR</name>